<dbReference type="Gene3D" id="1.10.3210.10">
    <property type="entry name" value="Hypothetical protein af1432"/>
    <property type="match status" value="1"/>
</dbReference>
<keyword evidence="5" id="KW-1185">Reference proteome</keyword>
<evidence type="ECO:0000259" key="2">
    <source>
        <dbReference type="PROSITE" id="PS50110"/>
    </source>
</evidence>
<dbReference type="InterPro" id="IPR021800">
    <property type="entry name" value="DUF3369"/>
</dbReference>
<dbReference type="InterPro" id="IPR052020">
    <property type="entry name" value="Cyclic_di-GMP/3'3'-cGAMP_PDE"/>
</dbReference>
<dbReference type="InterPro" id="IPR037522">
    <property type="entry name" value="HD_GYP_dom"/>
</dbReference>
<dbReference type="PANTHER" id="PTHR45228:SF9">
    <property type="entry name" value="3'3'-CGAMP-SPECIFIC PHOSPHODIESTERASE 2"/>
    <property type="match status" value="1"/>
</dbReference>
<accession>A0ABS4SRE6</accession>
<comment type="caution">
    <text evidence="4">The sequence shown here is derived from an EMBL/GenBank/DDBJ whole genome shotgun (WGS) entry which is preliminary data.</text>
</comment>
<keyword evidence="1" id="KW-0597">Phosphoprotein</keyword>
<dbReference type="EMBL" id="JAGINP010000013">
    <property type="protein sequence ID" value="MBP2293965.1"/>
    <property type="molecule type" value="Genomic_DNA"/>
</dbReference>
<feature type="domain" description="Response regulatory" evidence="2">
    <location>
        <begin position="48"/>
        <end position="172"/>
    </location>
</feature>
<gene>
    <name evidence="4" type="ORF">J2851_003750</name>
</gene>
<dbReference type="SUPFAM" id="SSF52172">
    <property type="entry name" value="CheY-like"/>
    <property type="match status" value="1"/>
</dbReference>
<dbReference type="SMART" id="SM00471">
    <property type="entry name" value="HDc"/>
    <property type="match status" value="1"/>
</dbReference>
<dbReference type="PROSITE" id="PS51832">
    <property type="entry name" value="HD_GYP"/>
    <property type="match status" value="1"/>
</dbReference>
<feature type="modified residue" description="4-aspartylphosphate" evidence="1">
    <location>
        <position position="103"/>
    </location>
</feature>
<sequence length="541" mass="58358">MADPLDDGALDDGALDDGALDGDDLLFADEDPPDIAAARAARAVKPWKILIVDDDTEVHAITRVVLGDVRFDDRPLRFLSAHSGAEARAILHEHDDIAAVLLDVVMETDDAGLKLVRFIREEMGNRQVRIILRTGQPGQAPERQVIVAYDINDYKAKSELTAQKLFTTTVAALRSFQHISTIDQSRRGLETVVQAADTLFKQRSLPGLAEGIVRQAAGLLPELDGAILCALPGESAEAEILAGSGRFADMAGRPVDGAVEAGVAADVATALRDGASVFGGRHSVIALRGRDHAASALCLCGHEPLSDMDRRMVEIFCKKAAISFDNVFLYEQLRLAQLATVHALGKLAEYKDEVTGDHVKRIGRWATAIARELQGRGSFPGLVDDRFCELIGMASMLHDVGKVGIPDSILRKPGKLDAEEMRQMREHAAMGGRILRDASGLVGGRSYLTLGAEIAESHHEKFDGTGYPGGLAGDAIPLSGRIVAVADVYDALLHRRPYKEAWELTAVLELIRGESGKHFDPRVVDAFVTVLEREGVLAVSQ</sequence>
<dbReference type="Pfam" id="PF00072">
    <property type="entry name" value="Response_reg"/>
    <property type="match status" value="1"/>
</dbReference>
<feature type="domain" description="HD-GYP" evidence="3">
    <location>
        <begin position="333"/>
        <end position="541"/>
    </location>
</feature>
<dbReference type="InterPro" id="IPR011006">
    <property type="entry name" value="CheY-like_superfamily"/>
</dbReference>
<dbReference type="PROSITE" id="PS50110">
    <property type="entry name" value="RESPONSE_REGULATORY"/>
    <property type="match status" value="1"/>
</dbReference>
<dbReference type="RefSeq" id="WP_209767889.1">
    <property type="nucleotide sequence ID" value="NZ_JAGINP010000013.1"/>
</dbReference>
<name>A0ABS4SRE6_9PROT</name>
<dbReference type="InterPro" id="IPR001789">
    <property type="entry name" value="Sig_transdc_resp-reg_receiver"/>
</dbReference>
<dbReference type="Pfam" id="PF11849">
    <property type="entry name" value="DUF3369"/>
    <property type="match status" value="1"/>
</dbReference>
<evidence type="ECO:0000313" key="5">
    <source>
        <dbReference type="Proteomes" id="UP000781958"/>
    </source>
</evidence>
<dbReference type="Proteomes" id="UP000781958">
    <property type="component" value="Unassembled WGS sequence"/>
</dbReference>
<dbReference type="CDD" id="cd00077">
    <property type="entry name" value="HDc"/>
    <property type="match status" value="1"/>
</dbReference>
<reference evidence="4 5" key="1">
    <citation type="submission" date="2021-03" db="EMBL/GenBank/DDBJ databases">
        <title>Genomic Encyclopedia of Type Strains, Phase III (KMG-III): the genomes of soil and plant-associated and newly described type strains.</title>
        <authorList>
            <person name="Whitman W."/>
        </authorList>
    </citation>
    <scope>NUCLEOTIDE SEQUENCE [LARGE SCALE GENOMIC DNA]</scope>
    <source>
        <strain evidence="4 5">IMMIB AFH-6</strain>
    </source>
</reference>
<dbReference type="InterPro" id="IPR003607">
    <property type="entry name" value="HD/PDEase_dom"/>
</dbReference>
<evidence type="ECO:0000313" key="4">
    <source>
        <dbReference type="EMBL" id="MBP2293965.1"/>
    </source>
</evidence>
<dbReference type="Pfam" id="PF13487">
    <property type="entry name" value="HD_5"/>
    <property type="match status" value="1"/>
</dbReference>
<proteinExistence type="predicted"/>
<evidence type="ECO:0000256" key="1">
    <source>
        <dbReference type="PROSITE-ProRule" id="PRU00169"/>
    </source>
</evidence>
<dbReference type="Gene3D" id="3.40.50.2300">
    <property type="match status" value="1"/>
</dbReference>
<organism evidence="4 5">
    <name type="scientific">Azospirillum rugosum</name>
    <dbReference type="NCBI Taxonomy" id="416170"/>
    <lineage>
        <taxon>Bacteria</taxon>
        <taxon>Pseudomonadati</taxon>
        <taxon>Pseudomonadota</taxon>
        <taxon>Alphaproteobacteria</taxon>
        <taxon>Rhodospirillales</taxon>
        <taxon>Azospirillaceae</taxon>
        <taxon>Azospirillum</taxon>
    </lineage>
</organism>
<evidence type="ECO:0000259" key="3">
    <source>
        <dbReference type="PROSITE" id="PS51832"/>
    </source>
</evidence>
<protein>
    <submittedName>
        <fullName evidence="4">Response regulator RpfG family c-di-GMP phosphodiesterase</fullName>
    </submittedName>
</protein>
<dbReference type="PANTHER" id="PTHR45228">
    <property type="entry name" value="CYCLIC DI-GMP PHOSPHODIESTERASE TM_0186-RELATED"/>
    <property type="match status" value="1"/>
</dbReference>
<dbReference type="SUPFAM" id="SSF109604">
    <property type="entry name" value="HD-domain/PDEase-like"/>
    <property type="match status" value="1"/>
</dbReference>